<organism evidence="2 3">
    <name type="scientific">Desmophyllum pertusum</name>
    <dbReference type="NCBI Taxonomy" id="174260"/>
    <lineage>
        <taxon>Eukaryota</taxon>
        <taxon>Metazoa</taxon>
        <taxon>Cnidaria</taxon>
        <taxon>Anthozoa</taxon>
        <taxon>Hexacorallia</taxon>
        <taxon>Scleractinia</taxon>
        <taxon>Caryophylliina</taxon>
        <taxon>Caryophylliidae</taxon>
        <taxon>Desmophyllum</taxon>
    </lineage>
</organism>
<evidence type="ECO:0000256" key="1">
    <source>
        <dbReference type="SAM" id="SignalP"/>
    </source>
</evidence>
<reference evidence="2" key="1">
    <citation type="submission" date="2023-01" db="EMBL/GenBank/DDBJ databases">
        <title>Genome assembly of the deep-sea coral Lophelia pertusa.</title>
        <authorList>
            <person name="Herrera S."/>
            <person name="Cordes E."/>
        </authorList>
    </citation>
    <scope>NUCLEOTIDE SEQUENCE</scope>
    <source>
        <strain evidence="2">USNM1676648</strain>
        <tissue evidence="2">Polyp</tissue>
    </source>
</reference>
<dbReference type="EMBL" id="MU825408">
    <property type="protein sequence ID" value="KAJ7391134.1"/>
    <property type="molecule type" value="Genomic_DNA"/>
</dbReference>
<feature type="chain" id="PRO_5040785319" evidence="1">
    <location>
        <begin position="19"/>
        <end position="147"/>
    </location>
</feature>
<dbReference type="Proteomes" id="UP001163046">
    <property type="component" value="Unassembled WGS sequence"/>
</dbReference>
<dbReference type="InterPro" id="IPR045860">
    <property type="entry name" value="Snake_toxin-like_sf"/>
</dbReference>
<gene>
    <name evidence="2" type="ORF">OS493_020160</name>
</gene>
<accession>A0A9X0A3X3</accession>
<comment type="caution">
    <text evidence="2">The sequence shown here is derived from an EMBL/GenBank/DDBJ whole genome shotgun (WGS) entry which is preliminary data.</text>
</comment>
<dbReference type="AlphaFoldDB" id="A0A9X0A3X3"/>
<evidence type="ECO:0000313" key="3">
    <source>
        <dbReference type="Proteomes" id="UP001163046"/>
    </source>
</evidence>
<feature type="signal peptide" evidence="1">
    <location>
        <begin position="1"/>
        <end position="18"/>
    </location>
</feature>
<protein>
    <submittedName>
        <fullName evidence="2">Uncharacterized protein</fullName>
    </submittedName>
</protein>
<proteinExistence type="predicted"/>
<name>A0A9X0A3X3_9CNID</name>
<dbReference type="Gene3D" id="2.10.60.10">
    <property type="entry name" value="CD59"/>
    <property type="match status" value="1"/>
</dbReference>
<sequence>MVIAWFLCLFLSFSPASGLKCYNKQCLNANSGSTCSTSQMECPRDAVSCGTLTATMTAAGHAGCSAPVVMSRCAKSQDECNAQQSCNKYKQKLRGFGLGLTGCSLNCCNADLCNGQGVNSNATLMLETLSSQKKNARGANADWPSLL</sequence>
<keyword evidence="3" id="KW-1185">Reference proteome</keyword>
<keyword evidence="1" id="KW-0732">Signal</keyword>
<evidence type="ECO:0000313" key="2">
    <source>
        <dbReference type="EMBL" id="KAJ7391134.1"/>
    </source>
</evidence>